<dbReference type="PATRIC" id="fig|1434109.4.peg.4259"/>
<evidence type="ECO:0000259" key="1">
    <source>
        <dbReference type="Pfam" id="PF01610"/>
    </source>
</evidence>
<dbReference type="Proteomes" id="UP000033038">
    <property type="component" value="Chromosome"/>
</dbReference>
<dbReference type="InterPro" id="IPR002560">
    <property type="entry name" value="Transposase_DDE"/>
</dbReference>
<dbReference type="KEGG" id="mbw:MSBRW_3272"/>
<dbReference type="EMBL" id="CP009526">
    <property type="protein sequence ID" value="AKB52525.1"/>
    <property type="molecule type" value="Genomic_DNA"/>
</dbReference>
<accession>A0A0E3QPT2</accession>
<evidence type="ECO:0000313" key="2">
    <source>
        <dbReference type="EMBL" id="AKB52525.1"/>
    </source>
</evidence>
<evidence type="ECO:0000313" key="3">
    <source>
        <dbReference type="Proteomes" id="UP000033038"/>
    </source>
</evidence>
<dbReference type="AlphaFoldDB" id="A0A0E3QPT2"/>
<gene>
    <name evidence="2" type="ORF">MSBRW_3272</name>
</gene>
<organism evidence="2 3">
    <name type="scientific">Methanosarcina barkeri str. Wiesmoor</name>
    <dbReference type="NCBI Taxonomy" id="1434109"/>
    <lineage>
        <taxon>Archaea</taxon>
        <taxon>Methanobacteriati</taxon>
        <taxon>Methanobacteriota</taxon>
        <taxon>Stenosarchaea group</taxon>
        <taxon>Methanomicrobia</taxon>
        <taxon>Methanosarcinales</taxon>
        <taxon>Methanosarcinaceae</taxon>
        <taxon>Methanosarcina</taxon>
    </lineage>
</organism>
<protein>
    <submittedName>
        <fullName evidence="2">Transposase</fullName>
    </submittedName>
</protein>
<sequence length="74" mass="8602">MANSFVTKITDKQFRIVIPIDIRELEGIEIDELPKKWYFWATHSRLTPITEAANTVKKHWGGILNYLQPVGSKF</sequence>
<reference evidence="2 3" key="1">
    <citation type="submission" date="2014-07" db="EMBL/GenBank/DDBJ databases">
        <title>Methanogenic archaea and the global carbon cycle.</title>
        <authorList>
            <person name="Henriksen J.R."/>
            <person name="Luke J."/>
            <person name="Reinhart S."/>
            <person name="Benedict M.N."/>
            <person name="Youngblut N.D."/>
            <person name="Metcalf M.E."/>
            <person name="Whitaker R.J."/>
            <person name="Metcalf W.W."/>
        </authorList>
    </citation>
    <scope>NUCLEOTIDE SEQUENCE [LARGE SCALE GENOMIC DNA]</scope>
    <source>
        <strain evidence="2 3">Wiesmoor</strain>
    </source>
</reference>
<name>A0A0E3QPT2_METBA</name>
<dbReference type="HOGENOM" id="CLU_2678881_0_0_2"/>
<proteinExistence type="predicted"/>
<dbReference type="Pfam" id="PF01610">
    <property type="entry name" value="DDE_Tnp_ISL3"/>
    <property type="match status" value="1"/>
</dbReference>
<feature type="domain" description="Transposase IS204/IS1001/IS1096/IS1165 DDE" evidence="1">
    <location>
        <begin position="33"/>
        <end position="68"/>
    </location>
</feature>